<evidence type="ECO:0000313" key="9">
    <source>
        <dbReference type="EMBL" id="MBB4662876.1"/>
    </source>
</evidence>
<evidence type="ECO:0000256" key="6">
    <source>
        <dbReference type="ARBA" id="ARBA00038076"/>
    </source>
</evidence>
<dbReference type="EMBL" id="JACHNU010000002">
    <property type="protein sequence ID" value="MBB4662876.1"/>
    <property type="molecule type" value="Genomic_DNA"/>
</dbReference>
<dbReference type="Pfam" id="PF02687">
    <property type="entry name" value="FtsX"/>
    <property type="match status" value="2"/>
</dbReference>
<feature type="domain" description="ABC3 transporter permease C-terminal" evidence="8">
    <location>
        <begin position="270"/>
        <end position="386"/>
    </location>
</feature>
<protein>
    <submittedName>
        <fullName evidence="9">Putative ABC transport system permease protein</fullName>
    </submittedName>
</protein>
<evidence type="ECO:0000256" key="4">
    <source>
        <dbReference type="ARBA" id="ARBA00022989"/>
    </source>
</evidence>
<feature type="domain" description="ABC3 transporter permease C-terminal" evidence="8">
    <location>
        <begin position="732"/>
        <end position="846"/>
    </location>
</feature>
<dbReference type="PANTHER" id="PTHR30572:SF4">
    <property type="entry name" value="ABC TRANSPORTER PERMEASE YTRF"/>
    <property type="match status" value="1"/>
</dbReference>
<reference evidence="9 10" key="1">
    <citation type="submission" date="2020-08" db="EMBL/GenBank/DDBJ databases">
        <title>Genomic Encyclopedia of Archaeal and Bacterial Type Strains, Phase II (KMG-II): from individual species to whole genera.</title>
        <authorList>
            <person name="Goeker M."/>
        </authorList>
    </citation>
    <scope>NUCLEOTIDE SEQUENCE [LARGE SCALE GENOMIC DNA]</scope>
    <source>
        <strain evidence="9 10">DSM 23288</strain>
    </source>
</reference>
<dbReference type="InterPro" id="IPR003838">
    <property type="entry name" value="ABC3_permease_C"/>
</dbReference>
<dbReference type="PANTHER" id="PTHR30572">
    <property type="entry name" value="MEMBRANE COMPONENT OF TRANSPORTER-RELATED"/>
    <property type="match status" value="1"/>
</dbReference>
<organism evidence="9 10">
    <name type="scientific">Conexibacter arvalis</name>
    <dbReference type="NCBI Taxonomy" id="912552"/>
    <lineage>
        <taxon>Bacteria</taxon>
        <taxon>Bacillati</taxon>
        <taxon>Actinomycetota</taxon>
        <taxon>Thermoleophilia</taxon>
        <taxon>Solirubrobacterales</taxon>
        <taxon>Conexibacteraceae</taxon>
        <taxon>Conexibacter</taxon>
    </lineage>
</organism>
<evidence type="ECO:0000256" key="7">
    <source>
        <dbReference type="SAM" id="Phobius"/>
    </source>
</evidence>
<evidence type="ECO:0000256" key="3">
    <source>
        <dbReference type="ARBA" id="ARBA00022692"/>
    </source>
</evidence>
<dbReference type="GO" id="GO:0005886">
    <property type="term" value="C:plasma membrane"/>
    <property type="evidence" value="ECO:0007669"/>
    <property type="project" value="UniProtKB-SubCell"/>
</dbReference>
<keyword evidence="10" id="KW-1185">Reference proteome</keyword>
<keyword evidence="4 7" id="KW-1133">Transmembrane helix</keyword>
<feature type="transmembrane region" description="Helical" evidence="7">
    <location>
        <begin position="821"/>
        <end position="846"/>
    </location>
</feature>
<feature type="transmembrane region" description="Helical" evidence="7">
    <location>
        <begin position="416"/>
        <end position="433"/>
    </location>
</feature>
<feature type="transmembrane region" description="Helical" evidence="7">
    <location>
        <begin position="732"/>
        <end position="753"/>
    </location>
</feature>
<comment type="subcellular location">
    <subcellularLocation>
        <location evidence="1">Cell membrane</location>
        <topology evidence="1">Multi-pass membrane protein</topology>
    </subcellularLocation>
</comment>
<dbReference type="Proteomes" id="UP000585272">
    <property type="component" value="Unassembled WGS sequence"/>
</dbReference>
<evidence type="ECO:0000313" key="10">
    <source>
        <dbReference type="Proteomes" id="UP000585272"/>
    </source>
</evidence>
<dbReference type="InterPro" id="IPR050250">
    <property type="entry name" value="Macrolide_Exporter_MacB"/>
</dbReference>
<evidence type="ECO:0000256" key="2">
    <source>
        <dbReference type="ARBA" id="ARBA00022475"/>
    </source>
</evidence>
<feature type="transmembrane region" description="Helical" evidence="7">
    <location>
        <begin position="781"/>
        <end position="801"/>
    </location>
</feature>
<keyword evidence="2" id="KW-1003">Cell membrane</keyword>
<comment type="caution">
    <text evidence="9">The sequence shown here is derived from an EMBL/GenBank/DDBJ whole genome shotgun (WGS) entry which is preliminary data.</text>
</comment>
<feature type="transmembrane region" description="Helical" evidence="7">
    <location>
        <begin position="270"/>
        <end position="291"/>
    </location>
</feature>
<feature type="transmembrane region" description="Helical" evidence="7">
    <location>
        <begin position="312"/>
        <end position="337"/>
    </location>
</feature>
<accession>A0A840IDJ8</accession>
<proteinExistence type="inferred from homology"/>
<keyword evidence="5 7" id="KW-0472">Membrane</keyword>
<feature type="transmembrane region" description="Helical" evidence="7">
    <location>
        <begin position="475"/>
        <end position="502"/>
    </location>
</feature>
<evidence type="ECO:0000256" key="5">
    <source>
        <dbReference type="ARBA" id="ARBA00023136"/>
    </source>
</evidence>
<keyword evidence="3 7" id="KW-0812">Transmembrane</keyword>
<evidence type="ECO:0000259" key="8">
    <source>
        <dbReference type="Pfam" id="PF02687"/>
    </source>
</evidence>
<feature type="transmembrane region" description="Helical" evidence="7">
    <location>
        <begin position="357"/>
        <end position="382"/>
    </location>
</feature>
<dbReference type="GO" id="GO:0022857">
    <property type="term" value="F:transmembrane transporter activity"/>
    <property type="evidence" value="ECO:0007669"/>
    <property type="project" value="TreeGrafter"/>
</dbReference>
<name>A0A840IDJ8_9ACTN</name>
<dbReference type="RefSeq" id="WP_183342393.1">
    <property type="nucleotide sequence ID" value="NZ_JACHNU010000002.1"/>
</dbReference>
<feature type="transmembrane region" description="Helical" evidence="7">
    <location>
        <begin position="439"/>
        <end position="463"/>
    </location>
</feature>
<gene>
    <name evidence="9" type="ORF">BDZ31_002462</name>
</gene>
<dbReference type="AlphaFoldDB" id="A0A840IDJ8"/>
<evidence type="ECO:0000256" key="1">
    <source>
        <dbReference type="ARBA" id="ARBA00004651"/>
    </source>
</evidence>
<sequence length="858" mass="90218">MITRARNLLVFYRWRLRRQWAQELLAGLGIAVGVALVFAVQVANTSISGSQREVIEGIAGTATLQLVSRDARGFDQELLAQTRALPSVAEASAVLEQRATLISEGADGRRHRAAVDLVGIDSALPSLGGVATRNLRLGGELLSPGLILPRAVGDALALPKPTVGSEEPPITVSTRGRAVPSRANAVVDASLVGPLEHSILAIGSIDYVQRLTGLRERANRVVVSARPGRQEDARRELETLAGGRVSVASVDSESEMLDAATVPIDQATGLFAAIAGFVGLLFAFNAMLLTVPERRRMIAMMRKIGFSRGKVAVLLISQAVILGTVASLVGLALGYLLSQTAAHSSPSYLSFAFPLGVHPVIAVSSVVISFAGGVLVACLAAAQPLLDLRPSRPVNAALTERGEPGHSLSRGVRRSLATAAIAVVAVTTVLVLWRPSLTVAGVALLAVATVLITPWAFSVALLAGDRVSHGGRLNALLLAVWSLRATTIRSLALAATGAVAVFGSVAIEGAHRNLLDGLDRNFAEYLAPADVWVTAGGDENSLTTQSFAAGILPQQLERVEGVDQVRRYYGGMLDLDDRRVWVIGRPAADDRLVPPSQIRDGASATVQQRLREGGWVALSDSLADKFDAEIGDPVAIPTPSGPMRLRLAARLTNMGWSPGAVVMNDRDYQAGWPDADPSALEIVTAPGASADDVAAAMREVVDADALNVQTTPERLIQFEALARQGLDRLSQISFLLLIAAAGAMASAMAAGMWQRRVEFAQQRARGFSVGNLWRRLCFETVLVLLTGCATGALLGLYGHALGNRWLQLSTGYPAPFDATPLATLATCGLIAAVAFTITAIAGSWVARTPARVGLSTSG</sequence>
<comment type="similarity">
    <text evidence="6">Belongs to the ABC-4 integral membrane protein family.</text>
</comment>